<reference evidence="1" key="1">
    <citation type="submission" date="2018-05" db="EMBL/GenBank/DDBJ databases">
        <authorList>
            <person name="Lanie J.A."/>
            <person name="Ng W.-L."/>
            <person name="Kazmierczak K.M."/>
            <person name="Andrzejewski T.M."/>
            <person name="Davidsen T.M."/>
            <person name="Wayne K.J."/>
            <person name="Tettelin H."/>
            <person name="Glass J.I."/>
            <person name="Rusch D."/>
            <person name="Podicherti R."/>
            <person name="Tsui H.-C.T."/>
            <person name="Winkler M.E."/>
        </authorList>
    </citation>
    <scope>NUCLEOTIDE SEQUENCE</scope>
</reference>
<name>A0A381ZKY3_9ZZZZ</name>
<dbReference type="GO" id="GO:0004497">
    <property type="term" value="F:monooxygenase activity"/>
    <property type="evidence" value="ECO:0007669"/>
    <property type="project" value="InterPro"/>
</dbReference>
<dbReference type="Gene3D" id="3.90.56.10">
    <property type="entry name" value="Monooxygenase component MmoB/DmpM"/>
    <property type="match status" value="1"/>
</dbReference>
<dbReference type="InterPro" id="IPR036889">
    <property type="entry name" value="mOase_MmoB_DmpM_sf"/>
</dbReference>
<gene>
    <name evidence="1" type="ORF">METZ01_LOCUS142485</name>
</gene>
<dbReference type="Pfam" id="PF02406">
    <property type="entry name" value="MmoB_DmpM"/>
    <property type="match status" value="1"/>
</dbReference>
<accession>A0A381ZKY3</accession>
<proteinExistence type="predicted"/>
<sequence length="94" mass="10455">MAGKKVVGPIIQAGEIAEAIIEAAGIDNEGSKVNIVDRGSYIRIQLESECILRRETIENSLGRPFRMADLELVMPGFEGRIDTSTEQVRFYTRN</sequence>
<organism evidence="1">
    <name type="scientific">marine metagenome</name>
    <dbReference type="NCBI Taxonomy" id="408172"/>
    <lineage>
        <taxon>unclassified sequences</taxon>
        <taxon>metagenomes</taxon>
        <taxon>ecological metagenomes</taxon>
    </lineage>
</organism>
<dbReference type="EMBL" id="UINC01021643">
    <property type="protein sequence ID" value="SVA89631.1"/>
    <property type="molecule type" value="Genomic_DNA"/>
</dbReference>
<evidence type="ECO:0000313" key="1">
    <source>
        <dbReference type="EMBL" id="SVA89631.1"/>
    </source>
</evidence>
<evidence type="ECO:0008006" key="2">
    <source>
        <dbReference type="Google" id="ProtNLM"/>
    </source>
</evidence>
<dbReference type="InterPro" id="IPR003454">
    <property type="entry name" value="MOase_MmoB_DmpM"/>
</dbReference>
<dbReference type="AlphaFoldDB" id="A0A381ZKY3"/>
<dbReference type="SUPFAM" id="SSF56029">
    <property type="entry name" value="Monooxygenase (hydroxylase) regulatory protein"/>
    <property type="match status" value="1"/>
</dbReference>
<protein>
    <recommendedName>
        <fullName evidence="2">Monooxygenase component MmoB/DmpM</fullName>
    </recommendedName>
</protein>